<gene>
    <name evidence="1" type="ordered locus">Curi_c11930</name>
</gene>
<evidence type="ECO:0008006" key="3">
    <source>
        <dbReference type="Google" id="ProtNLM"/>
    </source>
</evidence>
<organism evidence="1 2">
    <name type="scientific">Gottschalkia acidurici (strain ATCC 7906 / DSM 604 / BCRC 14475 / CIP 104303 / KCTC 5404 / NCIMB 10678 / 9a)</name>
    <name type="common">Clostridium acidurici</name>
    <dbReference type="NCBI Taxonomy" id="1128398"/>
    <lineage>
        <taxon>Bacteria</taxon>
        <taxon>Bacillati</taxon>
        <taxon>Bacillota</taxon>
        <taxon>Tissierellia</taxon>
        <taxon>Tissierellales</taxon>
        <taxon>Gottschalkiaceae</taxon>
        <taxon>Gottschalkia</taxon>
    </lineage>
</organism>
<evidence type="ECO:0000313" key="1">
    <source>
        <dbReference type="EMBL" id="AFS78206.1"/>
    </source>
</evidence>
<dbReference type="Proteomes" id="UP000006094">
    <property type="component" value="Chromosome"/>
</dbReference>
<proteinExistence type="predicted"/>
<dbReference type="AlphaFoldDB" id="K0B0N3"/>
<dbReference type="KEGG" id="cad:Curi_c11930"/>
<keyword evidence="2" id="KW-1185">Reference proteome</keyword>
<sequence length="93" mass="10893">MDISLEERELFVNKVREGVKDLIDLNKLDDLDDFDGGLYITNVFSKVFKDTFGESQPDDSAQKSIKTFLWSSVYSNLEIEKYERYILESIKEK</sequence>
<dbReference type="EMBL" id="CP003326">
    <property type="protein sequence ID" value="AFS78206.1"/>
    <property type="molecule type" value="Genomic_DNA"/>
</dbReference>
<dbReference type="RefSeq" id="WP_014967343.1">
    <property type="nucleotide sequence ID" value="NC_018664.1"/>
</dbReference>
<name>K0B0N3_GOTA9</name>
<dbReference type="HOGENOM" id="CLU_2394489_0_0_9"/>
<accession>K0B0N3</accession>
<reference evidence="1 2" key="1">
    <citation type="journal article" date="2012" name="PLoS ONE">
        <title>The purine-utilizing bacterium Clostridium acidurici 9a: a genome-guided metabolic reconsideration.</title>
        <authorList>
            <person name="Hartwich K."/>
            <person name="Poehlein A."/>
            <person name="Daniel R."/>
        </authorList>
    </citation>
    <scope>NUCLEOTIDE SEQUENCE [LARGE SCALE GENOMIC DNA]</scope>
    <source>
        <strain evidence="2">ATCC 7906 / DSM 604 / BCRC 14475 / CIP 104303 / KCTC 5404 / NCIMB 10678 / 9a</strain>
    </source>
</reference>
<protein>
    <recommendedName>
        <fullName evidence="3">Phage protein</fullName>
    </recommendedName>
</protein>
<evidence type="ECO:0000313" key="2">
    <source>
        <dbReference type="Proteomes" id="UP000006094"/>
    </source>
</evidence>